<evidence type="ECO:0000256" key="3">
    <source>
        <dbReference type="ARBA" id="ARBA00022692"/>
    </source>
</evidence>
<comment type="function">
    <text evidence="6">Gustatory receptor which mediates acceptance or avoidance behavior, depending on its substrates.</text>
</comment>
<proteinExistence type="inferred from homology"/>
<keyword evidence="6" id="KW-0807">Transducer</keyword>
<dbReference type="EMBL" id="JABFTP020000083">
    <property type="protein sequence ID" value="KAL3275942.1"/>
    <property type="molecule type" value="Genomic_DNA"/>
</dbReference>
<feature type="transmembrane region" description="Helical" evidence="6">
    <location>
        <begin position="271"/>
        <end position="296"/>
    </location>
</feature>
<protein>
    <recommendedName>
        <fullName evidence="6">Gustatory receptor</fullName>
    </recommendedName>
</protein>
<comment type="subcellular location">
    <subcellularLocation>
        <location evidence="1 6">Cell membrane</location>
        <topology evidence="1 6">Multi-pass membrane protein</topology>
    </subcellularLocation>
</comment>
<feature type="transmembrane region" description="Helical" evidence="6">
    <location>
        <begin position="102"/>
        <end position="123"/>
    </location>
</feature>
<feature type="transmembrane region" description="Helical" evidence="6">
    <location>
        <begin position="384"/>
        <end position="402"/>
    </location>
</feature>
<keyword evidence="4 6" id="KW-1133">Transmembrane helix</keyword>
<feature type="transmembrane region" description="Helical" evidence="6">
    <location>
        <begin position="62"/>
        <end position="82"/>
    </location>
</feature>
<dbReference type="GO" id="GO:0007165">
    <property type="term" value="P:signal transduction"/>
    <property type="evidence" value="ECO:0007669"/>
    <property type="project" value="UniProtKB-KW"/>
</dbReference>
<evidence type="ECO:0000313" key="7">
    <source>
        <dbReference type="EMBL" id="KAL3275942.1"/>
    </source>
</evidence>
<sequence>MKLLRQIQSRMTGKKRSPIHCFVCLMNPLHKISFIFMPIQGCCKHIDEDYDDQPCFRFRKRWIWLPYMMMSLLLVALVKSCLDGHIKFKSNISDDMDRTDCVIFMQQFICVLAFMLMYTIVLVRSKRRIFFLNKTLKLFTHPANAEFINFRSCSRIFHIKIIVAIVLIVTNFIFVFIINGMNYIYENISLGICLFATICMVVQTINELQILLLFRQDIDNSLMNHMKSIKDNGGIRVVTEERQPVITLKEKLKRMEIFYIDYHECIKHLNLFLGPLLVVWNLSTIIQLVLDVYIFLLLSNKMATGMNILEHLRSYTRIFGIIVLLNRGEKASAVSDRTLSFLFKYPITKLSQDEAYQVEMLMYTLSTHRPSIKASDIFTVGTKLLSSISGAVVTYVLVALQFRPAWIQ</sequence>
<evidence type="ECO:0000256" key="4">
    <source>
        <dbReference type="ARBA" id="ARBA00022989"/>
    </source>
</evidence>
<reference evidence="7 8" key="1">
    <citation type="journal article" date="2021" name="BMC Biol.">
        <title>Horizontally acquired antibacterial genes associated with adaptive radiation of ladybird beetles.</title>
        <authorList>
            <person name="Li H.S."/>
            <person name="Tang X.F."/>
            <person name="Huang Y.H."/>
            <person name="Xu Z.Y."/>
            <person name="Chen M.L."/>
            <person name="Du X.Y."/>
            <person name="Qiu B.Y."/>
            <person name="Chen P.T."/>
            <person name="Zhang W."/>
            <person name="Slipinski A."/>
            <person name="Escalona H.E."/>
            <person name="Waterhouse R.M."/>
            <person name="Zwick A."/>
            <person name="Pang H."/>
        </authorList>
    </citation>
    <scope>NUCLEOTIDE SEQUENCE [LARGE SCALE GENOMIC DNA]</scope>
    <source>
        <strain evidence="7">SYSU2018</strain>
    </source>
</reference>
<dbReference type="InterPro" id="IPR013604">
    <property type="entry name" value="7TM_chemorcpt"/>
</dbReference>
<keyword evidence="5 6" id="KW-0472">Membrane</keyword>
<dbReference type="Pfam" id="PF08395">
    <property type="entry name" value="7tm_7"/>
    <property type="match status" value="1"/>
</dbReference>
<comment type="similarity">
    <text evidence="6">Belongs to the insect chemoreceptor superfamily. Gustatory receptor (GR) family.</text>
</comment>
<keyword evidence="6" id="KW-0675">Receptor</keyword>
<feature type="transmembrane region" description="Helical" evidence="6">
    <location>
        <begin position="184"/>
        <end position="205"/>
    </location>
</feature>
<name>A0ABD2NBG2_9CUCU</name>
<evidence type="ECO:0000256" key="1">
    <source>
        <dbReference type="ARBA" id="ARBA00004651"/>
    </source>
</evidence>
<evidence type="ECO:0000256" key="6">
    <source>
        <dbReference type="RuleBase" id="RU363108"/>
    </source>
</evidence>
<keyword evidence="8" id="KW-1185">Reference proteome</keyword>
<gene>
    <name evidence="7" type="ORF">HHI36_020676</name>
</gene>
<accession>A0ABD2NBG2</accession>
<keyword evidence="3 6" id="KW-0812">Transmembrane</keyword>
<dbReference type="AlphaFoldDB" id="A0ABD2NBG2"/>
<dbReference type="Proteomes" id="UP001516400">
    <property type="component" value="Unassembled WGS sequence"/>
</dbReference>
<comment type="caution">
    <text evidence="6">Lacks conserved residue(s) required for the propagation of feature annotation.</text>
</comment>
<comment type="caution">
    <text evidence="7">The sequence shown here is derived from an EMBL/GenBank/DDBJ whole genome shotgun (WGS) entry which is preliminary data.</text>
</comment>
<feature type="transmembrane region" description="Helical" evidence="6">
    <location>
        <begin position="157"/>
        <end position="178"/>
    </location>
</feature>
<evidence type="ECO:0000256" key="2">
    <source>
        <dbReference type="ARBA" id="ARBA00022475"/>
    </source>
</evidence>
<dbReference type="GO" id="GO:0005886">
    <property type="term" value="C:plasma membrane"/>
    <property type="evidence" value="ECO:0007669"/>
    <property type="project" value="UniProtKB-SubCell"/>
</dbReference>
<organism evidence="7 8">
    <name type="scientific">Cryptolaemus montrouzieri</name>
    <dbReference type="NCBI Taxonomy" id="559131"/>
    <lineage>
        <taxon>Eukaryota</taxon>
        <taxon>Metazoa</taxon>
        <taxon>Ecdysozoa</taxon>
        <taxon>Arthropoda</taxon>
        <taxon>Hexapoda</taxon>
        <taxon>Insecta</taxon>
        <taxon>Pterygota</taxon>
        <taxon>Neoptera</taxon>
        <taxon>Endopterygota</taxon>
        <taxon>Coleoptera</taxon>
        <taxon>Polyphaga</taxon>
        <taxon>Cucujiformia</taxon>
        <taxon>Coccinelloidea</taxon>
        <taxon>Coccinellidae</taxon>
        <taxon>Scymninae</taxon>
        <taxon>Scymnini</taxon>
        <taxon>Cryptolaemus</taxon>
    </lineage>
</organism>
<evidence type="ECO:0000256" key="5">
    <source>
        <dbReference type="ARBA" id="ARBA00023136"/>
    </source>
</evidence>
<keyword evidence="2 6" id="KW-1003">Cell membrane</keyword>
<evidence type="ECO:0000313" key="8">
    <source>
        <dbReference type="Proteomes" id="UP001516400"/>
    </source>
</evidence>